<keyword evidence="1" id="KW-0812">Transmembrane</keyword>
<sequence length="346" mass="38204">MKGCICVIKAGFKWMFLIIGTMIGAGYASGRELWEFFGNESGFAIILFAVLFSICVSVIMGISYNQKTNDYVPVLQLLMGKKLTRLYDYMIILYLFSVTVVMLAGGGATLEVVHLPYWLGIMFISGLLVVLFFWDTKGITSMNSVVVPILIIFLIGILLSFQFLQGFSVNLSVSKQGNWPAAFTFTALNILPLVAVLAGIGSEIKTKGEIWIASVGSGVVLGGISFLYNESLLKVAHDIMFYEIPLFAILKHYPYFMVLVMSGLLWVAIYTTAAAGLFGLTTRFRKYVSIPLWALAFFLILAMIPLTKIGFSTLIAVLYPLYGVLNLYILAAILLYPIAKNYHGEA</sequence>
<name>A0A1S2MFX5_9BACI</name>
<dbReference type="EMBL" id="LQXD01000001">
    <property type="protein sequence ID" value="OIJ23454.1"/>
    <property type="molecule type" value="Genomic_DNA"/>
</dbReference>
<feature type="transmembrane region" description="Helical" evidence="1">
    <location>
        <begin position="86"/>
        <end position="109"/>
    </location>
</feature>
<comment type="caution">
    <text evidence="2">The sequence shown here is derived from an EMBL/GenBank/DDBJ whole genome shotgun (WGS) entry which is preliminary data.</text>
</comment>
<feature type="transmembrane region" description="Helical" evidence="1">
    <location>
        <begin position="210"/>
        <end position="228"/>
    </location>
</feature>
<evidence type="ECO:0000313" key="2">
    <source>
        <dbReference type="EMBL" id="OIJ23454.1"/>
    </source>
</evidence>
<gene>
    <name evidence="2" type="ORF">AWH56_00780</name>
</gene>
<dbReference type="AlphaFoldDB" id="A0A1S2MFX5"/>
<feature type="transmembrane region" description="Helical" evidence="1">
    <location>
        <begin position="12"/>
        <end position="30"/>
    </location>
</feature>
<feature type="transmembrane region" description="Helical" evidence="1">
    <location>
        <begin position="115"/>
        <end position="134"/>
    </location>
</feature>
<keyword evidence="1" id="KW-1133">Transmembrane helix</keyword>
<protein>
    <recommendedName>
        <fullName evidence="3">Membrane protein YkvI</fullName>
    </recommendedName>
</protein>
<reference evidence="2" key="1">
    <citation type="submission" date="2016-10" db="EMBL/GenBank/DDBJ databases">
        <title>Draft genome sequences of four alkaliphilic bacteria belonging to the Anaerobacillus genus.</title>
        <authorList>
            <person name="Bassil N.M."/>
            <person name="Lloyd J.R."/>
        </authorList>
    </citation>
    <scope>NUCLEOTIDE SEQUENCE [LARGE SCALE GENOMIC DNA]</scope>
    <source>
        <strain evidence="2">NB2006</strain>
    </source>
</reference>
<proteinExistence type="predicted"/>
<organism evidence="2">
    <name type="scientific">Anaerobacillus isosaccharinicus</name>
    <dbReference type="NCBI Taxonomy" id="1532552"/>
    <lineage>
        <taxon>Bacteria</taxon>
        <taxon>Bacillati</taxon>
        <taxon>Bacillota</taxon>
        <taxon>Bacilli</taxon>
        <taxon>Bacillales</taxon>
        <taxon>Bacillaceae</taxon>
        <taxon>Anaerobacillus</taxon>
    </lineage>
</organism>
<dbReference type="InterPro" id="IPR038728">
    <property type="entry name" value="YkvI-like"/>
</dbReference>
<feature type="transmembrane region" description="Helical" evidence="1">
    <location>
        <begin position="179"/>
        <end position="198"/>
    </location>
</feature>
<feature type="transmembrane region" description="Helical" evidence="1">
    <location>
        <begin position="146"/>
        <end position="167"/>
    </location>
</feature>
<evidence type="ECO:0008006" key="3">
    <source>
        <dbReference type="Google" id="ProtNLM"/>
    </source>
</evidence>
<feature type="transmembrane region" description="Helical" evidence="1">
    <location>
        <begin position="42"/>
        <end position="65"/>
    </location>
</feature>
<accession>A0A1S2MFX5</accession>
<keyword evidence="1" id="KW-0472">Membrane</keyword>
<evidence type="ECO:0000256" key="1">
    <source>
        <dbReference type="SAM" id="Phobius"/>
    </source>
</evidence>
<feature type="transmembrane region" description="Helical" evidence="1">
    <location>
        <begin position="255"/>
        <end position="280"/>
    </location>
</feature>
<dbReference type="PANTHER" id="PTHR37814">
    <property type="entry name" value="CONSERVED MEMBRANE PROTEIN"/>
    <property type="match status" value="1"/>
</dbReference>
<dbReference type="PANTHER" id="PTHR37814:SF1">
    <property type="entry name" value="MEMBRANE PROTEIN"/>
    <property type="match status" value="1"/>
</dbReference>
<feature type="transmembrane region" description="Helical" evidence="1">
    <location>
        <begin position="317"/>
        <end position="339"/>
    </location>
</feature>
<feature type="transmembrane region" description="Helical" evidence="1">
    <location>
        <begin position="292"/>
        <end position="311"/>
    </location>
</feature>